<dbReference type="InterPro" id="IPR027981">
    <property type="entry name" value="DUF4446"/>
</dbReference>
<protein>
    <recommendedName>
        <fullName evidence="4">DUF4446 domain-containing protein</fullName>
    </recommendedName>
</protein>
<organism evidence="2 3">
    <name type="scientific">Clostridium thermosuccinogenes</name>
    <dbReference type="NCBI Taxonomy" id="84032"/>
    <lineage>
        <taxon>Bacteria</taxon>
        <taxon>Bacillati</taxon>
        <taxon>Bacillota</taxon>
        <taxon>Clostridia</taxon>
        <taxon>Eubacteriales</taxon>
        <taxon>Clostridiaceae</taxon>
        <taxon>Clostridium</taxon>
    </lineage>
</organism>
<reference evidence="2 3" key="1">
    <citation type="submission" date="2017-06" db="EMBL/GenBank/DDBJ databases">
        <title>Investigating the central metabolism of Clostridium thermosuccinogenes.</title>
        <authorList>
            <person name="Koendjbiharie J.G."/>
            <person name="van Kranenburg R."/>
        </authorList>
    </citation>
    <scope>NUCLEOTIDE SEQUENCE [LARGE SCALE GENOMIC DNA]</scope>
    <source>
        <strain evidence="2 3">DSM 5806</strain>
    </source>
</reference>
<name>A0A2K2FJN2_9CLOT</name>
<comment type="caution">
    <text evidence="2">The sequence shown here is derived from an EMBL/GenBank/DDBJ whole genome shotgun (WGS) entry which is preliminary data.</text>
</comment>
<dbReference type="EMBL" id="NIOJ01000022">
    <property type="protein sequence ID" value="PNT98989.1"/>
    <property type="molecule type" value="Genomic_DNA"/>
</dbReference>
<dbReference type="KEGG" id="cthd:CDO33_19740"/>
<feature type="transmembrane region" description="Helical" evidence="1">
    <location>
        <begin position="12"/>
        <end position="31"/>
    </location>
</feature>
<proteinExistence type="predicted"/>
<dbReference type="OrthoDB" id="5244042at2"/>
<evidence type="ECO:0000313" key="2">
    <source>
        <dbReference type="EMBL" id="PNT98989.1"/>
    </source>
</evidence>
<dbReference type="Proteomes" id="UP000236151">
    <property type="component" value="Unassembled WGS sequence"/>
</dbReference>
<evidence type="ECO:0008006" key="4">
    <source>
        <dbReference type="Google" id="ProtNLM"/>
    </source>
</evidence>
<dbReference type="AlphaFoldDB" id="A0A2K2FJN2"/>
<evidence type="ECO:0000256" key="1">
    <source>
        <dbReference type="SAM" id="Phobius"/>
    </source>
</evidence>
<dbReference type="RefSeq" id="WP_103081523.1">
    <property type="nucleotide sequence ID" value="NZ_CP021850.1"/>
</dbReference>
<dbReference type="Pfam" id="PF14584">
    <property type="entry name" value="DUF4446"/>
    <property type="match status" value="1"/>
</dbReference>
<accession>A0A2K2FJN2</accession>
<sequence length="165" mass="18507">MESLLSYFSAEVLLVFAVNLLLIVLLLILNISNRKKIKKLYDKYSRFTNDFGDVNIEQLLEKCIDELKVVSGKSKSIENHINNVERNLIQCVQKVGVVRYNAFEDVGSDLSFSVALLNGNNDGIVLSSIYSRDNSIVYAKPITAGKSKYTLSAEELQALEIARKN</sequence>
<gene>
    <name evidence="2" type="ORF">CDQ84_09595</name>
</gene>
<evidence type="ECO:0000313" key="3">
    <source>
        <dbReference type="Proteomes" id="UP000236151"/>
    </source>
</evidence>
<keyword evidence="1" id="KW-1133">Transmembrane helix</keyword>
<keyword evidence="1" id="KW-0812">Transmembrane</keyword>
<keyword evidence="3" id="KW-1185">Reference proteome</keyword>
<keyword evidence="1" id="KW-0472">Membrane</keyword>